<name>A0A0W7WDL0_9RHOB</name>
<dbReference type="Pfam" id="PF11736">
    <property type="entry name" value="DUF3299"/>
    <property type="match status" value="1"/>
</dbReference>
<keyword evidence="2" id="KW-1185">Reference proteome</keyword>
<evidence type="ECO:0000313" key="1">
    <source>
        <dbReference type="EMBL" id="KUF08736.1"/>
    </source>
</evidence>
<gene>
    <name evidence="1" type="ORF">AVJ23_21265</name>
</gene>
<dbReference type="InterPro" id="IPR021727">
    <property type="entry name" value="DUF3299"/>
</dbReference>
<comment type="caution">
    <text evidence="1">The sequence shown here is derived from an EMBL/GenBank/DDBJ whole genome shotgun (WGS) entry which is preliminary data.</text>
</comment>
<accession>A0A0W7WDL0</accession>
<proteinExistence type="predicted"/>
<sequence>MQLLGAAALWPAAPALATGDPQRIRWTDLIPNGLPYGEIVGRGFVDAEEDVWIPEFDANGSALNTDLDGAYIELAGYMIPLELTADGVTEFVLVPYVGACIHTPPPPPNQLVFASSAVPWPQRNLWDAVLVTGNMQARMMRTDLAQVGYTLETTYIEDFKR</sequence>
<dbReference type="STRING" id="1685382.AVJ23_21265"/>
<dbReference type="AlphaFoldDB" id="A0A0W7WDL0"/>
<evidence type="ECO:0008006" key="3">
    <source>
        <dbReference type="Google" id="ProtNLM"/>
    </source>
</evidence>
<dbReference type="Gene3D" id="2.40.50.870">
    <property type="entry name" value="Protein of unknown function (DUF3299)"/>
    <property type="match status" value="1"/>
</dbReference>
<reference evidence="1 2" key="1">
    <citation type="submission" date="2015-12" db="EMBL/GenBank/DDBJ databases">
        <authorList>
            <person name="Shamseldin A."/>
            <person name="Moawad H."/>
            <person name="Abd El-Rahim W.M."/>
            <person name="Sadowsky M.J."/>
        </authorList>
    </citation>
    <scope>NUCLEOTIDE SEQUENCE [LARGE SCALE GENOMIC DNA]</scope>
    <source>
        <strain evidence="1 2">SJ5A-1</strain>
    </source>
</reference>
<protein>
    <recommendedName>
        <fullName evidence="3">DUF3299 domain-containing protein</fullName>
    </recommendedName>
</protein>
<dbReference type="EMBL" id="LPXO01000025">
    <property type="protein sequence ID" value="KUF08736.1"/>
    <property type="molecule type" value="Genomic_DNA"/>
</dbReference>
<organism evidence="1 2">
    <name type="scientific">Pseudoponticoccus marisrubri</name>
    <dbReference type="NCBI Taxonomy" id="1685382"/>
    <lineage>
        <taxon>Bacteria</taxon>
        <taxon>Pseudomonadati</taxon>
        <taxon>Pseudomonadota</taxon>
        <taxon>Alphaproteobacteria</taxon>
        <taxon>Rhodobacterales</taxon>
        <taxon>Roseobacteraceae</taxon>
        <taxon>Pseudoponticoccus</taxon>
    </lineage>
</organism>
<dbReference type="Proteomes" id="UP000054396">
    <property type="component" value="Unassembled WGS sequence"/>
</dbReference>
<evidence type="ECO:0000313" key="2">
    <source>
        <dbReference type="Proteomes" id="UP000054396"/>
    </source>
</evidence>